<dbReference type="PROSITE" id="PS51194">
    <property type="entry name" value="HELICASE_CTER"/>
    <property type="match status" value="1"/>
</dbReference>
<dbReference type="Pfam" id="PF00270">
    <property type="entry name" value="DEAD"/>
    <property type="match status" value="1"/>
</dbReference>
<reference evidence="8" key="1">
    <citation type="submission" date="2020-09" db="EMBL/GenBank/DDBJ databases">
        <title>A novel bacterium of genus Neiella, isolated from South China Sea.</title>
        <authorList>
            <person name="Huang H."/>
            <person name="Mo K."/>
            <person name="Hu Y."/>
        </authorList>
    </citation>
    <scope>NUCLEOTIDE SEQUENCE</scope>
    <source>
        <strain evidence="8">HB171785</strain>
    </source>
</reference>
<evidence type="ECO:0000256" key="4">
    <source>
        <dbReference type="ARBA" id="ARBA00022840"/>
    </source>
</evidence>
<dbReference type="NCBIfam" id="TIGR01970">
    <property type="entry name" value="DEAH_box_HrpB"/>
    <property type="match status" value="1"/>
</dbReference>
<dbReference type="PIRSF" id="PIRSF005496">
    <property type="entry name" value="ATP_hel_hrpB"/>
    <property type="match status" value="1"/>
</dbReference>
<proteinExistence type="predicted"/>
<feature type="domain" description="Helicase ATP-binding" evidence="6">
    <location>
        <begin position="15"/>
        <end position="179"/>
    </location>
</feature>
<keyword evidence="2" id="KW-0378">Hydrolase</keyword>
<evidence type="ECO:0000256" key="1">
    <source>
        <dbReference type="ARBA" id="ARBA00022741"/>
    </source>
</evidence>
<dbReference type="RefSeq" id="WP_191145026.1">
    <property type="nucleotide sequence ID" value="NZ_JACXAF010000013.1"/>
</dbReference>
<dbReference type="GO" id="GO:0003676">
    <property type="term" value="F:nucleic acid binding"/>
    <property type="evidence" value="ECO:0007669"/>
    <property type="project" value="InterPro"/>
</dbReference>
<evidence type="ECO:0000256" key="5">
    <source>
        <dbReference type="SAM" id="MobiDB-lite"/>
    </source>
</evidence>
<dbReference type="Pfam" id="PF00271">
    <property type="entry name" value="Helicase_C"/>
    <property type="match status" value="1"/>
</dbReference>
<dbReference type="CDD" id="cd17990">
    <property type="entry name" value="DEXHc_HrpB"/>
    <property type="match status" value="1"/>
</dbReference>
<dbReference type="InterPro" id="IPR007502">
    <property type="entry name" value="Helicase-assoc_dom"/>
</dbReference>
<feature type="region of interest" description="Disordered" evidence="5">
    <location>
        <begin position="799"/>
        <end position="822"/>
    </location>
</feature>
<dbReference type="Gene3D" id="3.40.50.300">
    <property type="entry name" value="P-loop containing nucleotide triphosphate hydrolases"/>
    <property type="match status" value="2"/>
</dbReference>
<dbReference type="Pfam" id="PF24473">
    <property type="entry name" value="CON_HrpB"/>
    <property type="match status" value="1"/>
</dbReference>
<keyword evidence="3 8" id="KW-0347">Helicase</keyword>
<dbReference type="CDD" id="cd18791">
    <property type="entry name" value="SF2_C_RHA"/>
    <property type="match status" value="1"/>
</dbReference>
<evidence type="ECO:0000259" key="7">
    <source>
        <dbReference type="PROSITE" id="PS51194"/>
    </source>
</evidence>
<dbReference type="AlphaFoldDB" id="A0A8J6UET3"/>
<dbReference type="InterPro" id="IPR010225">
    <property type="entry name" value="HrpB"/>
</dbReference>
<keyword evidence="1" id="KW-0547">Nucleotide-binding</keyword>
<dbReference type="InterPro" id="IPR011545">
    <property type="entry name" value="DEAD/DEAH_box_helicase_dom"/>
</dbReference>
<evidence type="ECO:0000256" key="3">
    <source>
        <dbReference type="ARBA" id="ARBA00022806"/>
    </source>
</evidence>
<dbReference type="FunFam" id="3.40.50.300:FF:002125">
    <property type="entry name" value="ATP-dependent helicase HrpB"/>
    <property type="match status" value="1"/>
</dbReference>
<dbReference type="InterPro" id="IPR013689">
    <property type="entry name" value="RNA_helicase_ATP-dep_HrpB_C"/>
</dbReference>
<dbReference type="InterPro" id="IPR049614">
    <property type="entry name" value="HrpB_DEXH"/>
</dbReference>
<dbReference type="SMART" id="SM00487">
    <property type="entry name" value="DEXDc"/>
    <property type="match status" value="1"/>
</dbReference>
<dbReference type="EMBL" id="JACXAF010000013">
    <property type="protein sequence ID" value="MBD1389939.1"/>
    <property type="molecule type" value="Genomic_DNA"/>
</dbReference>
<dbReference type="SMART" id="SM00490">
    <property type="entry name" value="HELICc"/>
    <property type="match status" value="1"/>
</dbReference>
<dbReference type="InterPro" id="IPR056329">
    <property type="entry name" value="CON_HrpB"/>
</dbReference>
<dbReference type="SMART" id="SM00847">
    <property type="entry name" value="HA2"/>
    <property type="match status" value="1"/>
</dbReference>
<dbReference type="PANTHER" id="PTHR43519:SF1">
    <property type="entry name" value="ATP-DEPENDENT RNA HELICASE HRPB"/>
    <property type="match status" value="1"/>
</dbReference>
<dbReference type="SUPFAM" id="SSF52540">
    <property type="entry name" value="P-loop containing nucleoside triphosphate hydrolases"/>
    <property type="match status" value="1"/>
</dbReference>
<dbReference type="Pfam" id="PF08482">
    <property type="entry name" value="HrpB_C"/>
    <property type="match status" value="1"/>
</dbReference>
<keyword evidence="4" id="KW-0067">ATP-binding</keyword>
<protein>
    <submittedName>
        <fullName evidence="8">ATP-dependent helicase HrpB</fullName>
    </submittedName>
</protein>
<comment type="caution">
    <text evidence="8">The sequence shown here is derived from an EMBL/GenBank/DDBJ whole genome shotgun (WGS) entry which is preliminary data.</text>
</comment>
<dbReference type="Gene3D" id="1.20.120.1080">
    <property type="match status" value="1"/>
</dbReference>
<dbReference type="Proteomes" id="UP000638014">
    <property type="component" value="Unassembled WGS sequence"/>
</dbReference>
<dbReference type="GO" id="GO:0004386">
    <property type="term" value="F:helicase activity"/>
    <property type="evidence" value="ECO:0007669"/>
    <property type="project" value="UniProtKB-KW"/>
</dbReference>
<keyword evidence="9" id="KW-1185">Reference proteome</keyword>
<dbReference type="PANTHER" id="PTHR43519">
    <property type="entry name" value="ATP-DEPENDENT RNA HELICASE HRPB"/>
    <property type="match status" value="1"/>
</dbReference>
<dbReference type="InterPro" id="IPR014001">
    <property type="entry name" value="Helicase_ATP-bd"/>
</dbReference>
<evidence type="ECO:0000259" key="6">
    <source>
        <dbReference type="PROSITE" id="PS51192"/>
    </source>
</evidence>
<organism evidence="8 9">
    <name type="scientific">Neiella litorisoli</name>
    <dbReference type="NCBI Taxonomy" id="2771431"/>
    <lineage>
        <taxon>Bacteria</taxon>
        <taxon>Pseudomonadati</taxon>
        <taxon>Pseudomonadota</taxon>
        <taxon>Gammaproteobacteria</taxon>
        <taxon>Alteromonadales</taxon>
        <taxon>Echinimonadaceae</taxon>
        <taxon>Neiella</taxon>
    </lineage>
</organism>
<dbReference type="PROSITE" id="PS51192">
    <property type="entry name" value="HELICASE_ATP_BIND_1"/>
    <property type="match status" value="1"/>
</dbReference>
<name>A0A8J6UET3_9GAMM</name>
<gene>
    <name evidence="8" type="primary">hrpB</name>
    <name evidence="8" type="ORF">IC617_10915</name>
</gene>
<feature type="domain" description="Helicase C-terminal" evidence="7">
    <location>
        <begin position="205"/>
        <end position="371"/>
    </location>
</feature>
<dbReference type="GO" id="GO:0016787">
    <property type="term" value="F:hydrolase activity"/>
    <property type="evidence" value="ECO:0007669"/>
    <property type="project" value="UniProtKB-KW"/>
</dbReference>
<dbReference type="GO" id="GO:0005524">
    <property type="term" value="F:ATP binding"/>
    <property type="evidence" value="ECO:0007669"/>
    <property type="project" value="UniProtKB-KW"/>
</dbReference>
<evidence type="ECO:0000313" key="9">
    <source>
        <dbReference type="Proteomes" id="UP000638014"/>
    </source>
</evidence>
<sequence length="822" mass="92265">MNTDLPVAQIADQVGQAIAAERDVILTAPTGSGKSTLLPLLLLQQAEFKNKKIIMLEPRRLAASSVAQYMAAQLGESVGQQVGYHIRQQKKQSAQTRLMVVTEGILTRLLQHDPELADYDLVIFDECHERNLNADLAFALCLDAQQGLRDDLRLMMMSATLDVDAFQRCLPAAALIGCDGRQFPVHLHYRMRDSHMPWLPQCFALLKQALNEQSEGDVLVFVPGLREIKQLLAWAAEEPELHASFDWLPLYGDLSHAEQQRIFQPGEQRRVIVATNIAETSITLPRVKTVVDSGFERAMRFVSSANAGRLQTRQISRASAKQRAGRAGRVAEGHCYRLWSEQQQQSFEPAIVPEVTYAELTQLALELAQWGITELDQLTWLTPPNGGLWQHGKQQLQWLGAIDRQGNINNHGRAMLQLGLSPRLAHLLVLGAEQGDSLLAAACYGAALLEQRANRSVEFLARLDSAIKQSSRAVDQQARQWFKRAGGRQWPSQLSTAGFDALLLRAFPDRVAKQRHNNSYSTSDGIGVQLATDDPLQRAKWLLVLQHQLSEHHADSWIRAAIEISPQLIQQHLSDFIIEQDVVDWDDDKARVIGRREQKLGRLVLTSSPLSDMASDQIGAALCQWVRRKGLAVLNWSTPASNLIQRIQLAKQWQVAGSDDWPDFTTDGLLNTLELWLLPYLPGVRSHKELQQLDLLQLLRAYLGFQASQQLDQTLPTSFTTPLGRQVAIAYDDNGGAKVAVPMQEMYGFNQQVLLAEGRCQLAFELLSPAKRPVQLTQNLPQFWQGSYKEVQKEMKGRYPKHLWPDDPANTAPTRKTKRHLQ</sequence>
<evidence type="ECO:0000256" key="2">
    <source>
        <dbReference type="ARBA" id="ARBA00022801"/>
    </source>
</evidence>
<dbReference type="InterPro" id="IPR027417">
    <property type="entry name" value="P-loop_NTPase"/>
</dbReference>
<evidence type="ECO:0000313" key="8">
    <source>
        <dbReference type="EMBL" id="MBD1389939.1"/>
    </source>
</evidence>
<dbReference type="InterPro" id="IPR001650">
    <property type="entry name" value="Helicase_C-like"/>
</dbReference>
<accession>A0A8J6UET3</accession>